<evidence type="ECO:0008006" key="4">
    <source>
        <dbReference type="Google" id="ProtNLM"/>
    </source>
</evidence>
<dbReference type="InterPro" id="IPR036280">
    <property type="entry name" value="Multihaem_cyt_sf"/>
</dbReference>
<accession>A0A7K1SZR0</accession>
<dbReference type="PANTHER" id="PTHR35038:SF8">
    <property type="entry name" value="C-TYPE POLYHEME CYTOCHROME OMCC"/>
    <property type="match status" value="1"/>
</dbReference>
<dbReference type="Proteomes" id="UP000462014">
    <property type="component" value="Unassembled WGS sequence"/>
</dbReference>
<sequence>MFLSHCIFNNHGYGDIRGEAYADQKSCTKCHKDIYQSYLQTGHYHTSTPITDNKLQNDIRPDTNVFIYNDSLQIRIEKLKTGLYQTAYFKNKLKVRQERFDIAFGSAERAQSYGYWKGESLYELPLSYFSDIHNWAISPGFPANLVYYNRAIVTRCLECHASFAESHYIKGKSALTVSEAFNKNSIVYGIDCQRCHGPAAEHVNYHLDNPEDKHARFIKTYQSLTRQGKVEMCAVCHSGNDQKIERSTFLYKPGDTLSRFIEPDFGGEIHEPDVHGNQAKLLARSKCYASNVTMTCTTCHNSHTKESNNLNAYNAKCFTCHNIETHNFCKMAPQLGNTINTKCIDCHMPAISSKIISYKIAGATKASSYQLHTHQIAVYPQKTQEILQMIKKIQ</sequence>
<comment type="caution">
    <text evidence="2">The sequence shown here is derived from an EMBL/GenBank/DDBJ whole genome shotgun (WGS) entry which is preliminary data.</text>
</comment>
<reference evidence="2 3" key="1">
    <citation type="submission" date="2019-12" db="EMBL/GenBank/DDBJ databases">
        <title>Mucilaginibacter sp. HMF7410 genome sequencing and assembly.</title>
        <authorList>
            <person name="Kang H."/>
            <person name="Cha I."/>
            <person name="Kim H."/>
            <person name="Joh K."/>
        </authorList>
    </citation>
    <scope>NUCLEOTIDE SEQUENCE [LARGE SCALE GENOMIC DNA]</scope>
    <source>
        <strain evidence="2 3">HMF7410</strain>
    </source>
</reference>
<dbReference type="RefSeq" id="WP_157568417.1">
    <property type="nucleotide sequence ID" value="NZ_WPIK01000014.1"/>
</dbReference>
<keyword evidence="1" id="KW-0732">Signal</keyword>
<dbReference type="Gene3D" id="3.90.10.10">
    <property type="entry name" value="Cytochrome C3"/>
    <property type="match status" value="1"/>
</dbReference>
<dbReference type="EMBL" id="WPIK01000014">
    <property type="protein sequence ID" value="MVN22802.1"/>
    <property type="molecule type" value="Genomic_DNA"/>
</dbReference>
<evidence type="ECO:0000313" key="3">
    <source>
        <dbReference type="Proteomes" id="UP000462014"/>
    </source>
</evidence>
<name>A0A7K1SZR0_9SPHI</name>
<protein>
    <recommendedName>
        <fullName evidence="4">Cytochrome c-552/4 domain-containing protein</fullName>
    </recommendedName>
</protein>
<dbReference type="InterPro" id="IPR051829">
    <property type="entry name" value="Multiheme_Cytochr_ET"/>
</dbReference>
<dbReference type="Gene3D" id="1.10.1130.10">
    <property type="entry name" value="Flavocytochrome C3, Chain A"/>
    <property type="match status" value="1"/>
</dbReference>
<dbReference type="PANTHER" id="PTHR35038">
    <property type="entry name" value="DISSIMILATORY SULFITE REDUCTASE SIRA"/>
    <property type="match status" value="1"/>
</dbReference>
<gene>
    <name evidence="2" type="ORF">GO621_14840</name>
</gene>
<evidence type="ECO:0000313" key="2">
    <source>
        <dbReference type="EMBL" id="MVN22802.1"/>
    </source>
</evidence>
<dbReference type="AlphaFoldDB" id="A0A7K1SZR0"/>
<organism evidence="2 3">
    <name type="scientific">Mucilaginibacter arboris</name>
    <dbReference type="NCBI Taxonomy" id="2682090"/>
    <lineage>
        <taxon>Bacteria</taxon>
        <taxon>Pseudomonadati</taxon>
        <taxon>Bacteroidota</taxon>
        <taxon>Sphingobacteriia</taxon>
        <taxon>Sphingobacteriales</taxon>
        <taxon>Sphingobacteriaceae</taxon>
        <taxon>Mucilaginibacter</taxon>
    </lineage>
</organism>
<keyword evidence="3" id="KW-1185">Reference proteome</keyword>
<dbReference type="SUPFAM" id="SSF48695">
    <property type="entry name" value="Multiheme cytochromes"/>
    <property type="match status" value="1"/>
</dbReference>
<evidence type="ECO:0000256" key="1">
    <source>
        <dbReference type="ARBA" id="ARBA00022729"/>
    </source>
</evidence>
<proteinExistence type="predicted"/>